<gene>
    <name evidence="3" type="ORF">KRR39_20290</name>
</gene>
<organism evidence="3 4">
    <name type="scientific">Nocardioides panacis</name>
    <dbReference type="NCBI Taxonomy" id="2849501"/>
    <lineage>
        <taxon>Bacteria</taxon>
        <taxon>Bacillati</taxon>
        <taxon>Actinomycetota</taxon>
        <taxon>Actinomycetes</taxon>
        <taxon>Propionibacteriales</taxon>
        <taxon>Nocardioidaceae</taxon>
        <taxon>Nocardioides</taxon>
    </lineage>
</organism>
<dbReference type="AlphaFoldDB" id="A0A975SXP3"/>
<evidence type="ECO:0000259" key="2">
    <source>
        <dbReference type="PROSITE" id="PS50035"/>
    </source>
</evidence>
<accession>A0A975SXP3</accession>
<dbReference type="GO" id="GO:0003824">
    <property type="term" value="F:catalytic activity"/>
    <property type="evidence" value="ECO:0007669"/>
    <property type="project" value="InterPro"/>
</dbReference>
<dbReference type="Pfam" id="PF13091">
    <property type="entry name" value="PLDc_2"/>
    <property type="match status" value="1"/>
</dbReference>
<evidence type="ECO:0000313" key="4">
    <source>
        <dbReference type="Proteomes" id="UP000683575"/>
    </source>
</evidence>
<keyword evidence="4" id="KW-1185">Reference proteome</keyword>
<dbReference type="EMBL" id="CP077062">
    <property type="protein sequence ID" value="QWZ07707.1"/>
    <property type="molecule type" value="Genomic_DNA"/>
</dbReference>
<dbReference type="InterPro" id="IPR025202">
    <property type="entry name" value="PLD-like_dom"/>
</dbReference>
<sequence>MRSLLRLLVLLGVLLSSTAVAPMAWADPTTPVAPTAVVDTGPANPTTSPASAPVFSTFTFHADNPAATFECRITGPGRTNVFGPCPGGVAGRATYTNLKGGSYVFTVRAVLGTLVGPQTADYAWQVLDCSLVSTLCPVFAPDHYTVPAGATFNDPTGNLVAQRRNLTHVIRTIRSMPGYKVPTQAACDPKVYPSTIRISLYSATDMTFARALVAAARRCISVQILMNNHLGPVNTPSIRYLQHYLGPKVSDSTGVRRTFAHRCNFGCRGGGVLHAKFYLFDTALAAPGGQNIAHTVMVGSSNMTSNASGVQWNDLYTVRGDASLYSQYLSMFARMERDRDQQRTFTFTAGAYQTTFTPLTPNSTDPTMAALQSIHCTGAKGGTGIGGRTVVYINMHAWFGVRGYAFANRVRQLYDSGCYVKVLYSFMSFSVYKKLSSAVGPRMSVRRTIFSKHGGINATLYSHFKNISVSGVVGSNHAAYVVWTGSNNFTNDGVKFDEVTMRIASRAAYEQYRAQFLYITKRRTSGVYASFAEPIGGGRAIHAPAGG</sequence>
<dbReference type="InterPro" id="IPR001736">
    <property type="entry name" value="PLipase_D/transphosphatidylase"/>
</dbReference>
<proteinExistence type="predicted"/>
<feature type="chain" id="PRO_5037110833" description="PLD phosphodiesterase domain-containing protein" evidence="1">
    <location>
        <begin position="27"/>
        <end position="547"/>
    </location>
</feature>
<keyword evidence="1" id="KW-0732">Signal</keyword>
<feature type="signal peptide" evidence="1">
    <location>
        <begin position="1"/>
        <end position="26"/>
    </location>
</feature>
<name>A0A975SXP3_9ACTN</name>
<dbReference type="GO" id="GO:0006793">
    <property type="term" value="P:phosphorus metabolic process"/>
    <property type="evidence" value="ECO:0007669"/>
    <property type="project" value="UniProtKB-ARBA"/>
</dbReference>
<feature type="domain" description="PLD phosphodiesterase" evidence="2">
    <location>
        <begin position="269"/>
        <end position="307"/>
    </location>
</feature>
<dbReference type="Proteomes" id="UP000683575">
    <property type="component" value="Chromosome"/>
</dbReference>
<dbReference type="PROSITE" id="PS50035">
    <property type="entry name" value="PLD"/>
    <property type="match status" value="1"/>
</dbReference>
<reference evidence="3" key="1">
    <citation type="submission" date="2021-06" db="EMBL/GenBank/DDBJ databases">
        <title>Complete genome sequence of Nocardioides sp. G188.</title>
        <authorList>
            <person name="Im W.-T."/>
        </authorList>
    </citation>
    <scope>NUCLEOTIDE SEQUENCE</scope>
    <source>
        <strain evidence="3">G188</strain>
    </source>
</reference>
<evidence type="ECO:0000256" key="1">
    <source>
        <dbReference type="SAM" id="SignalP"/>
    </source>
</evidence>
<dbReference type="KEGG" id="nps:KRR39_20290"/>
<dbReference type="RefSeq" id="WP_216939217.1">
    <property type="nucleotide sequence ID" value="NZ_CP077062.1"/>
</dbReference>
<protein>
    <recommendedName>
        <fullName evidence="2">PLD phosphodiesterase domain-containing protein</fullName>
    </recommendedName>
</protein>
<evidence type="ECO:0000313" key="3">
    <source>
        <dbReference type="EMBL" id="QWZ07707.1"/>
    </source>
</evidence>